<dbReference type="PANTHER" id="PTHR46586:SF3">
    <property type="entry name" value="ANKYRIN REPEAT-CONTAINING PROTEIN"/>
    <property type="match status" value="1"/>
</dbReference>
<organism evidence="1 2">
    <name type="scientific">Globisporangium ultimum (strain ATCC 200006 / CBS 805.95 / DAOM BR144)</name>
    <name type="common">Pythium ultimum</name>
    <dbReference type="NCBI Taxonomy" id="431595"/>
    <lineage>
        <taxon>Eukaryota</taxon>
        <taxon>Sar</taxon>
        <taxon>Stramenopiles</taxon>
        <taxon>Oomycota</taxon>
        <taxon>Peronosporomycetes</taxon>
        <taxon>Pythiales</taxon>
        <taxon>Pythiaceae</taxon>
        <taxon>Globisporangium</taxon>
    </lineage>
</organism>
<sequence>MDAVLCCLTYFDSVQLLVYALETQVDSNNAPLVRFFLPPRSKTHYDQLCGSKNASDDLERCYRMRWMDTFRPYSFPSDVVYAASRTGDLQVLQWLHHMPTRYEAHVAMQHAAHSRNLGMVQWIAETACAAPTVGVEVPFKVEMLIPLDEVTGIMAWCVHNHQEKRIERFFASRLRGLAPRSLMYHHSSSKLYDPVHYAVCEGDIELLKLLHETRATYNWDFSVASVIKAAEKGHLKIVQWLVKNEESAQDPALVSSIMKAAIEAHHLHIIEWLYKSKIDADSTLFDVNDPEVRNGPKQWVYGNFQKTHHPLLKLQHTEAEKLVAVAKWFHCHKGLGVIPTMLPAFLVSGNFDDVKWLLARINVGTNRERPVFIAPHQLANACFGNNLDVVKYFVEDCGIWADEALRLSMQRGFLTIAKYLYGTGNQNVVLEHEISIAVGQDQA</sequence>
<reference evidence="1" key="3">
    <citation type="submission" date="2015-02" db="UniProtKB">
        <authorList>
            <consortium name="EnsemblProtists"/>
        </authorList>
    </citation>
    <scope>IDENTIFICATION</scope>
    <source>
        <strain evidence="1">DAOM BR144</strain>
    </source>
</reference>
<dbReference type="EnsemblProtists" id="PYU1_T013800">
    <property type="protein sequence ID" value="PYU1_T013800"/>
    <property type="gene ID" value="PYU1_G013771"/>
</dbReference>
<dbReference type="InterPro" id="IPR052050">
    <property type="entry name" value="SecEffector_AnkRepeat"/>
</dbReference>
<dbReference type="AlphaFoldDB" id="K3X9A1"/>
<evidence type="ECO:0000313" key="1">
    <source>
        <dbReference type="EnsemblProtists" id="PYU1_T013800"/>
    </source>
</evidence>
<dbReference type="eggNOG" id="ENOG502R3RD">
    <property type="taxonomic scope" value="Eukaryota"/>
</dbReference>
<reference evidence="2" key="1">
    <citation type="journal article" date="2010" name="Genome Biol.">
        <title>Genome sequence of the necrotrophic plant pathogen Pythium ultimum reveals original pathogenicity mechanisms and effector repertoire.</title>
        <authorList>
            <person name="Levesque C.A."/>
            <person name="Brouwer H."/>
            <person name="Cano L."/>
            <person name="Hamilton J.P."/>
            <person name="Holt C."/>
            <person name="Huitema E."/>
            <person name="Raffaele S."/>
            <person name="Robideau G.P."/>
            <person name="Thines M."/>
            <person name="Win J."/>
            <person name="Zerillo M.M."/>
            <person name="Beakes G.W."/>
            <person name="Boore J.L."/>
            <person name="Busam D."/>
            <person name="Dumas B."/>
            <person name="Ferriera S."/>
            <person name="Fuerstenberg S.I."/>
            <person name="Gachon C.M."/>
            <person name="Gaulin E."/>
            <person name="Govers F."/>
            <person name="Grenville-Briggs L."/>
            <person name="Horner N."/>
            <person name="Hostetler J."/>
            <person name="Jiang R.H."/>
            <person name="Johnson J."/>
            <person name="Krajaejun T."/>
            <person name="Lin H."/>
            <person name="Meijer H.J."/>
            <person name="Moore B."/>
            <person name="Morris P."/>
            <person name="Phuntmart V."/>
            <person name="Puiu D."/>
            <person name="Shetty J."/>
            <person name="Stajich J.E."/>
            <person name="Tripathy S."/>
            <person name="Wawra S."/>
            <person name="van West P."/>
            <person name="Whitty B.R."/>
            <person name="Coutinho P.M."/>
            <person name="Henrissat B."/>
            <person name="Martin F."/>
            <person name="Thomas P.D."/>
            <person name="Tyler B.M."/>
            <person name="De Vries R.P."/>
            <person name="Kamoun S."/>
            <person name="Yandell M."/>
            <person name="Tisserat N."/>
            <person name="Buell C.R."/>
        </authorList>
    </citation>
    <scope>NUCLEOTIDE SEQUENCE</scope>
    <source>
        <strain evidence="2">DAOM:BR144</strain>
    </source>
</reference>
<dbReference type="InParanoid" id="K3X9A1"/>
<dbReference type="STRING" id="431595.K3X9A1"/>
<dbReference type="InterPro" id="IPR002110">
    <property type="entry name" value="Ankyrin_rpt"/>
</dbReference>
<dbReference type="Proteomes" id="UP000019132">
    <property type="component" value="Unassembled WGS sequence"/>
</dbReference>
<dbReference type="SUPFAM" id="SSF140860">
    <property type="entry name" value="Pseudo ankyrin repeat-like"/>
    <property type="match status" value="1"/>
</dbReference>
<evidence type="ECO:0000313" key="2">
    <source>
        <dbReference type="Proteomes" id="UP000019132"/>
    </source>
</evidence>
<name>K3X9A1_GLOUD</name>
<protein>
    <recommendedName>
        <fullName evidence="3">Ankyrin repeat-containing domain</fullName>
    </recommendedName>
</protein>
<reference evidence="2" key="2">
    <citation type="submission" date="2010-04" db="EMBL/GenBank/DDBJ databases">
        <authorList>
            <person name="Buell R."/>
            <person name="Hamilton J."/>
            <person name="Hostetler J."/>
        </authorList>
    </citation>
    <scope>NUCLEOTIDE SEQUENCE [LARGE SCALE GENOMIC DNA]</scope>
    <source>
        <strain evidence="2">DAOM:BR144</strain>
    </source>
</reference>
<evidence type="ECO:0008006" key="3">
    <source>
        <dbReference type="Google" id="ProtNLM"/>
    </source>
</evidence>
<dbReference type="Gene3D" id="1.25.40.20">
    <property type="entry name" value="Ankyrin repeat-containing domain"/>
    <property type="match status" value="1"/>
</dbReference>
<dbReference type="HOGENOM" id="CLU_618941_0_0_1"/>
<accession>K3X9A1</accession>
<dbReference type="Pfam" id="PF12796">
    <property type="entry name" value="Ank_2"/>
    <property type="match status" value="1"/>
</dbReference>
<dbReference type="VEuPathDB" id="FungiDB:PYU1_G013771"/>
<keyword evidence="2" id="KW-1185">Reference proteome</keyword>
<proteinExistence type="predicted"/>
<dbReference type="PANTHER" id="PTHR46586">
    <property type="entry name" value="ANKYRIN REPEAT-CONTAINING PROTEIN"/>
    <property type="match status" value="1"/>
</dbReference>
<dbReference type="InterPro" id="IPR036770">
    <property type="entry name" value="Ankyrin_rpt-contain_sf"/>
</dbReference>
<dbReference type="EMBL" id="GL376614">
    <property type="status" value="NOT_ANNOTATED_CDS"/>
    <property type="molecule type" value="Genomic_DNA"/>
</dbReference>